<feature type="domain" description="Beta-lactamase-related" evidence="3">
    <location>
        <begin position="116"/>
        <end position="399"/>
    </location>
</feature>
<evidence type="ECO:0000259" key="3">
    <source>
        <dbReference type="Pfam" id="PF00144"/>
    </source>
</evidence>
<keyword evidence="2" id="KW-0812">Transmembrane</keyword>
<dbReference type="Gene3D" id="3.40.710.10">
    <property type="entry name" value="DD-peptidase/beta-lactamase superfamily"/>
    <property type="match status" value="1"/>
</dbReference>
<evidence type="ECO:0000313" key="5">
    <source>
        <dbReference type="Proteomes" id="UP001156903"/>
    </source>
</evidence>
<evidence type="ECO:0000256" key="1">
    <source>
        <dbReference type="SAM" id="MobiDB-lite"/>
    </source>
</evidence>
<dbReference type="InterPro" id="IPR012338">
    <property type="entry name" value="Beta-lactam/transpept-like"/>
</dbReference>
<reference evidence="5" key="1">
    <citation type="journal article" date="2019" name="Int. J. Syst. Evol. Microbiol.">
        <title>The Global Catalogue of Microorganisms (GCM) 10K type strain sequencing project: providing services to taxonomists for standard genome sequencing and annotation.</title>
        <authorList>
            <consortium name="The Broad Institute Genomics Platform"/>
            <consortium name="The Broad Institute Genome Sequencing Center for Infectious Disease"/>
            <person name="Wu L."/>
            <person name="Ma J."/>
        </authorList>
    </citation>
    <scope>NUCLEOTIDE SEQUENCE [LARGE SCALE GENOMIC DNA]</scope>
    <source>
        <strain evidence="5">NBRC 109341</strain>
    </source>
</reference>
<protein>
    <recommendedName>
        <fullName evidence="3">Beta-lactamase-related domain-containing protein</fullName>
    </recommendedName>
</protein>
<evidence type="ECO:0000313" key="4">
    <source>
        <dbReference type="EMBL" id="GLS16811.1"/>
    </source>
</evidence>
<feature type="region of interest" description="Disordered" evidence="1">
    <location>
        <begin position="1"/>
        <end position="22"/>
    </location>
</feature>
<keyword evidence="2" id="KW-1133">Transmembrane helix</keyword>
<dbReference type="Proteomes" id="UP001156903">
    <property type="component" value="Unassembled WGS sequence"/>
</dbReference>
<dbReference type="PANTHER" id="PTHR43283:SF7">
    <property type="entry name" value="BETA-LACTAMASE-RELATED DOMAIN-CONTAINING PROTEIN"/>
    <property type="match status" value="1"/>
</dbReference>
<evidence type="ECO:0000256" key="2">
    <source>
        <dbReference type="SAM" id="Phobius"/>
    </source>
</evidence>
<dbReference type="EMBL" id="BSPB01000086">
    <property type="protein sequence ID" value="GLS16811.1"/>
    <property type="molecule type" value="Genomic_DNA"/>
</dbReference>
<accession>A0ABQ6C8Y1</accession>
<feature type="compositionally biased region" description="Basic and acidic residues" evidence="1">
    <location>
        <begin position="12"/>
        <end position="22"/>
    </location>
</feature>
<proteinExistence type="predicted"/>
<dbReference type="InterPro" id="IPR050789">
    <property type="entry name" value="Diverse_Enzym_Activities"/>
</dbReference>
<dbReference type="InterPro" id="IPR001466">
    <property type="entry name" value="Beta-lactam-related"/>
</dbReference>
<name>A0ABQ6C8Y1_9BURK</name>
<gene>
    <name evidence="4" type="ORF">GCM10007935_42570</name>
</gene>
<organism evidence="4 5">
    <name type="scientific">Hydrogenophaga electricum</name>
    <dbReference type="NCBI Taxonomy" id="1230953"/>
    <lineage>
        <taxon>Bacteria</taxon>
        <taxon>Pseudomonadati</taxon>
        <taxon>Pseudomonadota</taxon>
        <taxon>Betaproteobacteria</taxon>
        <taxon>Burkholderiales</taxon>
        <taxon>Comamonadaceae</taxon>
        <taxon>Hydrogenophaga</taxon>
    </lineage>
</organism>
<comment type="caution">
    <text evidence="4">The sequence shown here is derived from an EMBL/GenBank/DDBJ whole genome shotgun (WGS) entry which is preliminary data.</text>
</comment>
<keyword evidence="2" id="KW-0472">Membrane</keyword>
<dbReference type="Pfam" id="PF00144">
    <property type="entry name" value="Beta-lactamase"/>
    <property type="match status" value="1"/>
</dbReference>
<keyword evidence="5" id="KW-1185">Reference proteome</keyword>
<dbReference type="SUPFAM" id="SSF56601">
    <property type="entry name" value="beta-lactamase/transpeptidase-like"/>
    <property type="match status" value="1"/>
</dbReference>
<feature type="transmembrane region" description="Helical" evidence="2">
    <location>
        <begin position="37"/>
        <end position="61"/>
    </location>
</feature>
<sequence length="417" mass="46736">MEATRVGLRTASEQHKEQDDQHTYNEETYMARWLRRAFLAILGLLVLAAAAIQLTGHGYFWTALRHTYLDGHNTAHIDDARNFPQAVIAGGRPQPWPVAAVQRPLSESLRAYLSEHRSAAFLVAHRGELIHETYFAPYSAESRTNGFSMVKTLTTLLAGAAVADGILPDFDAPAARWLPEYAGHPLGAQATLAQFSAMTSGHEWTENYYLPLNPTTELYFGGDAAGVVLRQGFERAPGTAFEYSSASTQVLAVALQRALRERDPGQSLSRYLSQRLWQPLGLADASWSLDRPREQGGMEMAYCCVHSRARDMARIGQLLLQDGQWNGQALLPAAFVQRITQPNGLARFYGHGLWMDPDHAPPFYFLQGHLGQYVIVVPSEALVIVRLGQYRTQERTRHAQIRDEVYRYVEEALRMVR</sequence>
<dbReference type="PANTHER" id="PTHR43283">
    <property type="entry name" value="BETA-LACTAMASE-RELATED"/>
    <property type="match status" value="1"/>
</dbReference>